<dbReference type="AlphaFoldDB" id="A0A285PFQ8"/>
<dbReference type="InterPro" id="IPR041561">
    <property type="entry name" value="PglD_N"/>
</dbReference>
<sequence>MMVEQKCPTIVLLGAGGHARVCIDVIEQHGGYEILGLVDLPSEVGKTLLGYPILGSDDDLPAILAKVDFGVVTIGQIKNAEPRQRLYAQLCAYGTAAPAIVSPKAFVSPHASIGMGTMVVHGAVVNAGATVGENCIVNTLSLVEHDVSVGNNCHVSTGCRINSGVLVGDGTFVGSGSVVRQGLSIGKNCVIGMATAVLKDCPDGTVSPHKAKKENL</sequence>
<dbReference type="Gene3D" id="3.40.50.20">
    <property type="match status" value="1"/>
</dbReference>
<evidence type="ECO:0000256" key="3">
    <source>
        <dbReference type="PIRSR" id="PIRSR620019-2"/>
    </source>
</evidence>
<dbReference type="SUPFAM" id="SSF51161">
    <property type="entry name" value="Trimeric LpxA-like enzymes"/>
    <property type="match status" value="1"/>
</dbReference>
<accession>A0A285PFQ8</accession>
<evidence type="ECO:0000313" key="6">
    <source>
        <dbReference type="Proteomes" id="UP000219439"/>
    </source>
</evidence>
<evidence type="ECO:0000313" key="5">
    <source>
        <dbReference type="EMBL" id="SNZ20123.1"/>
    </source>
</evidence>
<dbReference type="Pfam" id="PF14602">
    <property type="entry name" value="Hexapep_2"/>
    <property type="match status" value="1"/>
</dbReference>
<dbReference type="NCBIfam" id="TIGR03570">
    <property type="entry name" value="NeuD_NnaD"/>
    <property type="match status" value="1"/>
</dbReference>
<dbReference type="Proteomes" id="UP000219439">
    <property type="component" value="Unassembled WGS sequence"/>
</dbReference>
<dbReference type="RefSeq" id="WP_210200902.1">
    <property type="nucleotide sequence ID" value="NZ_OBEL01000004.1"/>
</dbReference>
<dbReference type="Gene3D" id="2.160.10.10">
    <property type="entry name" value="Hexapeptide repeat proteins"/>
    <property type="match status" value="1"/>
</dbReference>
<evidence type="ECO:0000256" key="1">
    <source>
        <dbReference type="ARBA" id="ARBA00007274"/>
    </source>
</evidence>
<dbReference type="Pfam" id="PF17836">
    <property type="entry name" value="PglD_N"/>
    <property type="match status" value="1"/>
</dbReference>
<keyword evidence="5" id="KW-0012">Acyltransferase</keyword>
<feature type="binding site" evidence="3">
    <location>
        <position position="154"/>
    </location>
    <ligand>
        <name>acetyl-CoA</name>
        <dbReference type="ChEBI" id="CHEBI:57288"/>
    </ligand>
</feature>
<dbReference type="InterPro" id="IPR050179">
    <property type="entry name" value="Trans_hexapeptide_repeat"/>
</dbReference>
<keyword evidence="5" id="KW-0808">Transferase</keyword>
<evidence type="ECO:0000259" key="4">
    <source>
        <dbReference type="Pfam" id="PF17836"/>
    </source>
</evidence>
<organism evidence="5 6">
    <name type="scientific">Cohaesibacter gelatinilyticus</name>
    <dbReference type="NCBI Taxonomy" id="372072"/>
    <lineage>
        <taxon>Bacteria</taxon>
        <taxon>Pseudomonadati</taxon>
        <taxon>Pseudomonadota</taxon>
        <taxon>Alphaproteobacteria</taxon>
        <taxon>Hyphomicrobiales</taxon>
        <taxon>Cohaesibacteraceae</taxon>
    </lineage>
</organism>
<dbReference type="EMBL" id="OBEL01000004">
    <property type="protein sequence ID" value="SNZ20123.1"/>
    <property type="molecule type" value="Genomic_DNA"/>
</dbReference>
<dbReference type="CDD" id="cd03360">
    <property type="entry name" value="LbH_AT_putative"/>
    <property type="match status" value="1"/>
</dbReference>
<name>A0A285PFQ8_9HYPH</name>
<feature type="binding site" evidence="3">
    <location>
        <position position="75"/>
    </location>
    <ligand>
        <name>substrate</name>
    </ligand>
</feature>
<proteinExistence type="inferred from homology"/>
<comment type="similarity">
    <text evidence="1">Belongs to the transferase hexapeptide repeat family.</text>
</comment>
<dbReference type="PANTHER" id="PTHR43300">
    <property type="entry name" value="ACETYLTRANSFERASE"/>
    <property type="match status" value="1"/>
</dbReference>
<reference evidence="5 6" key="1">
    <citation type="submission" date="2017-09" db="EMBL/GenBank/DDBJ databases">
        <authorList>
            <person name="Ehlers B."/>
            <person name="Leendertz F.H."/>
        </authorList>
    </citation>
    <scope>NUCLEOTIDE SEQUENCE [LARGE SCALE GENOMIC DNA]</scope>
    <source>
        <strain evidence="5 6">DSM 18289</strain>
    </source>
</reference>
<feature type="domain" description="PglD N-terminal" evidence="4">
    <location>
        <begin position="10"/>
        <end position="89"/>
    </location>
</feature>
<protein>
    <submittedName>
        <fullName evidence="5">Sugar O-acyltransferase, sialic acid O-acetyltransferase NeuD family</fullName>
    </submittedName>
</protein>
<dbReference type="InterPro" id="IPR001451">
    <property type="entry name" value="Hexapep"/>
</dbReference>
<dbReference type="GO" id="GO:0016746">
    <property type="term" value="F:acyltransferase activity"/>
    <property type="evidence" value="ECO:0007669"/>
    <property type="project" value="UniProtKB-KW"/>
</dbReference>
<keyword evidence="6" id="KW-1185">Reference proteome</keyword>
<feature type="site" description="Increases basicity of active site His" evidence="2">
    <location>
        <position position="146"/>
    </location>
</feature>
<dbReference type="InterPro" id="IPR011004">
    <property type="entry name" value="Trimer_LpxA-like_sf"/>
</dbReference>
<gene>
    <name evidence="5" type="ORF">SAMN06265368_3226</name>
</gene>
<evidence type="ECO:0000256" key="2">
    <source>
        <dbReference type="PIRSR" id="PIRSR620019-1"/>
    </source>
</evidence>
<feature type="active site" description="Proton acceptor" evidence="2">
    <location>
        <position position="145"/>
    </location>
</feature>
<dbReference type="PANTHER" id="PTHR43300:SF7">
    <property type="entry name" value="UDP-N-ACETYLBACILLOSAMINE N-ACETYLTRANSFERASE"/>
    <property type="match status" value="1"/>
</dbReference>
<dbReference type="InterPro" id="IPR020019">
    <property type="entry name" value="AcTrfase_PglD-like"/>
</dbReference>